<dbReference type="PROSITE" id="PS00893">
    <property type="entry name" value="NUDIX_BOX"/>
    <property type="match status" value="1"/>
</dbReference>
<dbReference type="PANTHER" id="PTHR43046">
    <property type="entry name" value="GDP-MANNOSE MANNOSYL HYDROLASE"/>
    <property type="match status" value="1"/>
</dbReference>
<dbReference type="InterPro" id="IPR015797">
    <property type="entry name" value="NUDIX_hydrolase-like_dom_sf"/>
</dbReference>
<evidence type="ECO:0000313" key="5">
    <source>
        <dbReference type="EMBL" id="SDS58179.1"/>
    </source>
</evidence>
<sequence>MLNRREFLATLPRRRLAAGAIIRDRSDRVCLVEPTYREHWLLPGGTVEADESPRSGCAREVLEELGLDLTIGAMLCMEWVAPDGTDDPHGALMFCYDGGVLDESVIASIVTPPDELHGYRFVPVAELGTYTNQRNRRRIEAAVAAIGGPVAELEPA</sequence>
<dbReference type="InterPro" id="IPR020084">
    <property type="entry name" value="NUDIX_hydrolase_CS"/>
</dbReference>
<evidence type="ECO:0000256" key="1">
    <source>
        <dbReference type="ARBA" id="ARBA00001946"/>
    </source>
</evidence>
<dbReference type="AlphaFoldDB" id="A0A1H1TF64"/>
<dbReference type="InterPro" id="IPR000086">
    <property type="entry name" value="NUDIX_hydrolase_dom"/>
</dbReference>
<dbReference type="STRING" id="630515.SAMN04489812_2351"/>
<dbReference type="Pfam" id="PF00293">
    <property type="entry name" value="NUDIX"/>
    <property type="match status" value="1"/>
</dbReference>
<dbReference type="OrthoDB" id="4247482at2"/>
<feature type="domain" description="Nudix hydrolase" evidence="4">
    <location>
        <begin position="13"/>
        <end position="144"/>
    </location>
</feature>
<dbReference type="RefSeq" id="WP_091524782.1">
    <property type="nucleotide sequence ID" value="NZ_LT629772.1"/>
</dbReference>
<evidence type="ECO:0000256" key="2">
    <source>
        <dbReference type="ARBA" id="ARBA00022801"/>
    </source>
</evidence>
<organism evidence="5 6">
    <name type="scientific">Microlunatus soli</name>
    <dbReference type="NCBI Taxonomy" id="630515"/>
    <lineage>
        <taxon>Bacteria</taxon>
        <taxon>Bacillati</taxon>
        <taxon>Actinomycetota</taxon>
        <taxon>Actinomycetes</taxon>
        <taxon>Propionibacteriales</taxon>
        <taxon>Propionibacteriaceae</taxon>
        <taxon>Microlunatus</taxon>
    </lineage>
</organism>
<dbReference type="Proteomes" id="UP000199103">
    <property type="component" value="Chromosome I"/>
</dbReference>
<evidence type="ECO:0000259" key="4">
    <source>
        <dbReference type="PROSITE" id="PS51462"/>
    </source>
</evidence>
<evidence type="ECO:0000313" key="6">
    <source>
        <dbReference type="Proteomes" id="UP000199103"/>
    </source>
</evidence>
<dbReference type="PANTHER" id="PTHR43046:SF12">
    <property type="entry name" value="GDP-MANNOSE MANNOSYL HYDROLASE"/>
    <property type="match status" value="1"/>
</dbReference>
<evidence type="ECO:0000256" key="3">
    <source>
        <dbReference type="ARBA" id="ARBA00022842"/>
    </source>
</evidence>
<dbReference type="PROSITE" id="PS51462">
    <property type="entry name" value="NUDIX"/>
    <property type="match status" value="1"/>
</dbReference>
<protein>
    <submittedName>
        <fullName evidence="5">NUDIX domain-containing protein</fullName>
    </submittedName>
</protein>
<gene>
    <name evidence="5" type="ORF">SAMN04489812_2351</name>
</gene>
<dbReference type="EMBL" id="LT629772">
    <property type="protein sequence ID" value="SDS58179.1"/>
    <property type="molecule type" value="Genomic_DNA"/>
</dbReference>
<dbReference type="GO" id="GO:0016787">
    <property type="term" value="F:hydrolase activity"/>
    <property type="evidence" value="ECO:0007669"/>
    <property type="project" value="UniProtKB-KW"/>
</dbReference>
<name>A0A1H1TF64_9ACTN</name>
<accession>A0A1H1TF64</accession>
<keyword evidence="3" id="KW-0460">Magnesium</keyword>
<dbReference type="CDD" id="cd18876">
    <property type="entry name" value="NUDIX_Hydrolase"/>
    <property type="match status" value="1"/>
</dbReference>
<dbReference type="SUPFAM" id="SSF55811">
    <property type="entry name" value="Nudix"/>
    <property type="match status" value="1"/>
</dbReference>
<keyword evidence="2" id="KW-0378">Hydrolase</keyword>
<dbReference type="Gene3D" id="3.90.79.10">
    <property type="entry name" value="Nucleoside Triphosphate Pyrophosphohydrolase"/>
    <property type="match status" value="1"/>
</dbReference>
<reference evidence="5 6" key="1">
    <citation type="submission" date="2016-10" db="EMBL/GenBank/DDBJ databases">
        <authorList>
            <person name="de Groot N.N."/>
        </authorList>
    </citation>
    <scope>NUCLEOTIDE SEQUENCE [LARGE SCALE GENOMIC DNA]</scope>
    <source>
        <strain evidence="5 6">DSM 21800</strain>
    </source>
</reference>
<comment type="cofactor">
    <cofactor evidence="1">
        <name>Mg(2+)</name>
        <dbReference type="ChEBI" id="CHEBI:18420"/>
    </cofactor>
</comment>
<keyword evidence="6" id="KW-1185">Reference proteome</keyword>
<proteinExistence type="predicted"/>